<gene>
    <name evidence="2" type="ORF">PSQ19_17900</name>
</gene>
<name>A0ABY7YMD7_9HYPH</name>
<proteinExistence type="predicted"/>
<feature type="domain" description="DUF427" evidence="1">
    <location>
        <begin position="19"/>
        <end position="109"/>
    </location>
</feature>
<organism evidence="2 3">
    <name type="scientific">Devosia algicola</name>
    <dbReference type="NCBI Taxonomy" id="3026418"/>
    <lineage>
        <taxon>Bacteria</taxon>
        <taxon>Pseudomonadati</taxon>
        <taxon>Pseudomonadota</taxon>
        <taxon>Alphaproteobacteria</taxon>
        <taxon>Hyphomicrobiales</taxon>
        <taxon>Devosiaceae</taxon>
        <taxon>Devosia</taxon>
    </lineage>
</organism>
<dbReference type="InterPro" id="IPR038694">
    <property type="entry name" value="DUF427_sf"/>
</dbReference>
<dbReference type="RefSeq" id="WP_282218857.1">
    <property type="nucleotide sequence ID" value="NZ_CP118246.1"/>
</dbReference>
<keyword evidence="3" id="KW-1185">Reference proteome</keyword>
<dbReference type="Pfam" id="PF04248">
    <property type="entry name" value="NTP_transf_9"/>
    <property type="match status" value="1"/>
</dbReference>
<dbReference type="EMBL" id="CP118246">
    <property type="protein sequence ID" value="WDR02453.1"/>
    <property type="molecule type" value="Genomic_DNA"/>
</dbReference>
<evidence type="ECO:0000313" key="2">
    <source>
        <dbReference type="EMBL" id="WDR02453.1"/>
    </source>
</evidence>
<reference evidence="2 3" key="1">
    <citation type="submission" date="2023-02" db="EMBL/GenBank/DDBJ databases">
        <title>Devosia algicola sp. nov., isolated from the phycosphere of marine algae.</title>
        <authorList>
            <person name="Kim J.M."/>
            <person name="Lee J.K."/>
            <person name="Choi B.J."/>
            <person name="Bayburt H."/>
            <person name="Jeon C.O."/>
        </authorList>
    </citation>
    <scope>NUCLEOTIDE SEQUENCE [LARGE SCALE GENOMIC DNA]</scope>
    <source>
        <strain evidence="2 3">G20-9</strain>
    </source>
</reference>
<dbReference type="Gene3D" id="2.170.150.40">
    <property type="entry name" value="Domain of unknown function (DUF427)"/>
    <property type="match status" value="1"/>
</dbReference>
<evidence type="ECO:0000313" key="3">
    <source>
        <dbReference type="Proteomes" id="UP001220530"/>
    </source>
</evidence>
<dbReference type="PANTHER" id="PTHR34310:SF9">
    <property type="entry name" value="BLR5716 PROTEIN"/>
    <property type="match status" value="1"/>
</dbReference>
<accession>A0ABY7YMD7</accession>
<dbReference type="PANTHER" id="PTHR34310">
    <property type="entry name" value="DUF427 DOMAIN PROTEIN (AFU_ORTHOLOGUE AFUA_3G02220)"/>
    <property type="match status" value="1"/>
</dbReference>
<dbReference type="Proteomes" id="UP001220530">
    <property type="component" value="Chromosome"/>
</dbReference>
<sequence>MTDKGQPKDIKIRPATGRVRVIFDDAEIVSTIHALEVDEPGVPLQLYIPRDEVRPDILEASDTTSHSPSMGDAAYFTLKTLTATAEDAVWYYPDPRPLAEPIRDHLAFSGDKIKFERDDA</sequence>
<evidence type="ECO:0000259" key="1">
    <source>
        <dbReference type="Pfam" id="PF04248"/>
    </source>
</evidence>
<dbReference type="InterPro" id="IPR007361">
    <property type="entry name" value="DUF427"/>
</dbReference>
<protein>
    <submittedName>
        <fullName evidence="2">DUF427 domain-containing protein</fullName>
    </submittedName>
</protein>